<dbReference type="EMBL" id="CP015405">
    <property type="protein sequence ID" value="ANU74307.1"/>
    <property type="molecule type" value="Genomic_DNA"/>
</dbReference>
<dbReference type="AlphaFoldDB" id="A0A1C7I3P2"/>
<evidence type="ECO:0000256" key="3">
    <source>
        <dbReference type="ARBA" id="ARBA00023163"/>
    </source>
</evidence>
<dbReference type="GO" id="GO:0043565">
    <property type="term" value="F:sequence-specific DNA binding"/>
    <property type="evidence" value="ECO:0007669"/>
    <property type="project" value="InterPro"/>
</dbReference>
<dbReference type="Gene3D" id="2.60.120.10">
    <property type="entry name" value="Jelly Rolls"/>
    <property type="match status" value="1"/>
</dbReference>
<evidence type="ECO:0000256" key="2">
    <source>
        <dbReference type="ARBA" id="ARBA00023125"/>
    </source>
</evidence>
<dbReference type="SMART" id="SM00342">
    <property type="entry name" value="HTH_ARAC"/>
    <property type="match status" value="1"/>
</dbReference>
<dbReference type="OrthoDB" id="9782503at2"/>
<dbReference type="Proteomes" id="UP000092574">
    <property type="component" value="Chromosome"/>
</dbReference>
<dbReference type="KEGG" id="byl:A4V09_00050"/>
<keyword evidence="3" id="KW-0804">Transcription</keyword>
<evidence type="ECO:0000313" key="6">
    <source>
        <dbReference type="EMBL" id="ANU74307.1"/>
    </source>
</evidence>
<dbReference type="InterPro" id="IPR014710">
    <property type="entry name" value="RmlC-like_jellyroll"/>
</dbReference>
<dbReference type="InterPro" id="IPR018060">
    <property type="entry name" value="HTH_AraC"/>
</dbReference>
<sequence length="311" mass="36231">MTSNTDYQKKDGPDMARGKVPTMAADDSRQYMLNENFEIYEKFGVPSGATEMHFHNFNEILYIIEGQYTVLLNNTTYHLKQGDCLLIGQNQLHHYQHEPEQHDACRRILMWVSDSYLEQLSSPDTKLSHCLSYPYPAWHLPTPDRKRLEQYLTNLLYLEADSLMPRGEARLLKNAYITLFFICLNQICRHSELALTTENTCIHPMIRVLTDFINEHISEPITLDMLAKQAGSSKYHFVRSFKKLTGMTVHDFVTHKRIIKACEMIWDGQPLGDIYQFCGFSDYSSFFRNFKSIYGISPSDFKAFYEKEPLS</sequence>
<evidence type="ECO:0000313" key="7">
    <source>
        <dbReference type="Proteomes" id="UP000092574"/>
    </source>
</evidence>
<reference evidence="6" key="1">
    <citation type="submission" date="2017-04" db="EMBL/GenBank/DDBJ databases">
        <title>Complete Genome Sequences of Twelve Strains of a Stable Defined Moderately Diverse Mouse Microbiota 2 (sDMDMm2).</title>
        <authorList>
            <person name="Uchimura Y."/>
            <person name="Wyss M."/>
            <person name="Brugiroux S."/>
            <person name="Limenitakis J.P."/>
            <person name="Stecher B."/>
            <person name="McCoy K.D."/>
            <person name="Macpherson A.J."/>
        </authorList>
    </citation>
    <scope>NUCLEOTIDE SEQUENCE</scope>
    <source>
        <strain evidence="6">YL58</strain>
    </source>
</reference>
<dbReference type="GO" id="GO:0003700">
    <property type="term" value="F:DNA-binding transcription factor activity"/>
    <property type="evidence" value="ECO:0007669"/>
    <property type="project" value="InterPro"/>
</dbReference>
<evidence type="ECO:0000256" key="4">
    <source>
        <dbReference type="SAM" id="MobiDB-lite"/>
    </source>
</evidence>
<accession>A0A1C7I3P2</accession>
<protein>
    <submittedName>
        <fullName evidence="6">AraC family transcriptional regulator</fullName>
    </submittedName>
</protein>
<keyword evidence="1" id="KW-0805">Transcription regulation</keyword>
<proteinExistence type="predicted"/>
<dbReference type="SUPFAM" id="SSF51215">
    <property type="entry name" value="Regulatory protein AraC"/>
    <property type="match status" value="1"/>
</dbReference>
<feature type="region of interest" description="Disordered" evidence="4">
    <location>
        <begin position="1"/>
        <end position="20"/>
    </location>
</feature>
<name>A0A1C7I3P2_9FIRM</name>
<dbReference type="PANTHER" id="PTHR43280">
    <property type="entry name" value="ARAC-FAMILY TRANSCRIPTIONAL REGULATOR"/>
    <property type="match status" value="1"/>
</dbReference>
<dbReference type="InterPro" id="IPR003313">
    <property type="entry name" value="AraC-bd"/>
</dbReference>
<dbReference type="Pfam" id="PF12833">
    <property type="entry name" value="HTH_18"/>
    <property type="match status" value="1"/>
</dbReference>
<dbReference type="SUPFAM" id="SSF46689">
    <property type="entry name" value="Homeodomain-like"/>
    <property type="match status" value="2"/>
</dbReference>
<organism evidence="6 7">
    <name type="scientific">Blautia pseudococcoides</name>
    <dbReference type="NCBI Taxonomy" id="1796616"/>
    <lineage>
        <taxon>Bacteria</taxon>
        <taxon>Bacillati</taxon>
        <taxon>Bacillota</taxon>
        <taxon>Clostridia</taxon>
        <taxon>Lachnospirales</taxon>
        <taxon>Lachnospiraceae</taxon>
        <taxon>Blautia</taxon>
    </lineage>
</organism>
<feature type="domain" description="HTH araC/xylS-type" evidence="5">
    <location>
        <begin position="207"/>
        <end position="304"/>
    </location>
</feature>
<dbReference type="PROSITE" id="PS01124">
    <property type="entry name" value="HTH_ARAC_FAMILY_2"/>
    <property type="match status" value="1"/>
</dbReference>
<gene>
    <name evidence="6" type="ORF">A4V09_00050</name>
</gene>
<dbReference type="Pfam" id="PF02311">
    <property type="entry name" value="AraC_binding"/>
    <property type="match status" value="1"/>
</dbReference>
<evidence type="ECO:0000256" key="1">
    <source>
        <dbReference type="ARBA" id="ARBA00023015"/>
    </source>
</evidence>
<evidence type="ECO:0000259" key="5">
    <source>
        <dbReference type="PROSITE" id="PS01124"/>
    </source>
</evidence>
<dbReference type="InterPro" id="IPR037923">
    <property type="entry name" value="HTH-like"/>
</dbReference>
<feature type="compositionally biased region" description="Basic and acidic residues" evidence="4">
    <location>
        <begin position="7"/>
        <end position="17"/>
    </location>
</feature>
<dbReference type="InterPro" id="IPR009057">
    <property type="entry name" value="Homeodomain-like_sf"/>
</dbReference>
<keyword evidence="7" id="KW-1185">Reference proteome</keyword>
<dbReference type="PANTHER" id="PTHR43280:SF2">
    <property type="entry name" value="HTH-TYPE TRANSCRIPTIONAL REGULATOR EXSA"/>
    <property type="match status" value="1"/>
</dbReference>
<dbReference type="Gene3D" id="1.10.10.60">
    <property type="entry name" value="Homeodomain-like"/>
    <property type="match status" value="2"/>
</dbReference>
<dbReference type="STRING" id="1796616.A4V09_00050"/>
<keyword evidence="2" id="KW-0238">DNA-binding</keyword>